<evidence type="ECO:0000313" key="2">
    <source>
        <dbReference type="Proteomes" id="UP000005580"/>
    </source>
</evidence>
<evidence type="ECO:0000313" key="1">
    <source>
        <dbReference type="EMBL" id="EFZ35931.1"/>
    </source>
</evidence>
<sequence>MLLLFIEYYDNNCLIQKVKNISIYLENNVLLHKICKRYEISKRII</sequence>
<dbReference type="AlphaFoldDB" id="E7RTC5"/>
<protein>
    <submittedName>
        <fullName evidence="1">Uncharacterized protein</fullName>
    </submittedName>
</protein>
<organism evidence="1 2">
    <name type="scientific">Hoylesella oralis ATCC 33269</name>
    <dbReference type="NCBI Taxonomy" id="873533"/>
    <lineage>
        <taxon>Bacteria</taxon>
        <taxon>Pseudomonadati</taxon>
        <taxon>Bacteroidota</taxon>
        <taxon>Bacteroidia</taxon>
        <taxon>Bacteroidales</taxon>
        <taxon>Prevotellaceae</taxon>
        <taxon>Hoylesella</taxon>
    </lineage>
</organism>
<gene>
    <name evidence="1" type="ORF">HMPREF0663_11998</name>
</gene>
<reference evidence="1" key="1">
    <citation type="submission" date="2011-01" db="EMBL/GenBank/DDBJ databases">
        <authorList>
            <person name="Muzny D."/>
            <person name="Qin X."/>
            <person name="Buhay C."/>
            <person name="Dugan-Rocha S."/>
            <person name="Ding Y."/>
            <person name="Chen G."/>
            <person name="Hawes A."/>
            <person name="Holder M."/>
            <person name="Jhangiani S."/>
            <person name="Johnson A."/>
            <person name="Khan Z."/>
            <person name="Li Z."/>
            <person name="Liu W."/>
            <person name="Liu X."/>
            <person name="Perez L."/>
            <person name="Shen H."/>
            <person name="Wang Q."/>
            <person name="Watt J."/>
            <person name="Xi L."/>
            <person name="Xin Y."/>
            <person name="Zhou J."/>
            <person name="Deng J."/>
            <person name="Jiang H."/>
            <person name="Liu Y."/>
            <person name="Qu J."/>
            <person name="Song X.-Z."/>
            <person name="Zhang L."/>
            <person name="Villasana D."/>
            <person name="Johnson A."/>
            <person name="Liu J."/>
            <person name="Liyanage D."/>
            <person name="Lorensuhewa L."/>
            <person name="Robinson T."/>
            <person name="Song A."/>
            <person name="Song B.-B."/>
            <person name="Dinh H."/>
            <person name="Thornton R."/>
            <person name="Coyle M."/>
            <person name="Francisco L."/>
            <person name="Jackson L."/>
            <person name="Javaid M."/>
            <person name="Korchina V."/>
            <person name="Kovar C."/>
            <person name="Mata R."/>
            <person name="Mathew T."/>
            <person name="Ngo R."/>
            <person name="Nguyen L."/>
            <person name="Nguyen N."/>
            <person name="Okwuonu G."/>
            <person name="Ongeri F."/>
            <person name="Pham C."/>
            <person name="Simmons D."/>
            <person name="Wilczek-Boney K."/>
            <person name="Hale W."/>
            <person name="Jakkamsetti A."/>
            <person name="Pham P."/>
            <person name="Ruth R."/>
            <person name="San Lucas F."/>
            <person name="Warren J."/>
            <person name="Zhang J."/>
            <person name="Zhao Z."/>
            <person name="Zhou C."/>
            <person name="Zhu D."/>
            <person name="Lee S."/>
            <person name="Bess C."/>
            <person name="Blankenburg K."/>
            <person name="Forbes L."/>
            <person name="Fu Q."/>
            <person name="Gubbala S."/>
            <person name="Hirani K."/>
            <person name="Jayaseelan J.C."/>
            <person name="Lara F."/>
            <person name="Munidasa M."/>
            <person name="Palculict T."/>
            <person name="Patil S."/>
            <person name="Pu L.-L."/>
            <person name="Saada N."/>
            <person name="Tang L."/>
            <person name="Weissenberger G."/>
            <person name="Zhu Y."/>
            <person name="Hemphill L."/>
            <person name="Shang Y."/>
            <person name="Youmans B."/>
            <person name="Ayvaz T."/>
            <person name="Ross M."/>
            <person name="Santibanez J."/>
            <person name="Aqrawi P."/>
            <person name="Gross S."/>
            <person name="Joshi V."/>
            <person name="Fowler G."/>
            <person name="Nazareth L."/>
            <person name="Reid J."/>
            <person name="Worley K."/>
            <person name="Petrosino J."/>
            <person name="Highlander S."/>
            <person name="Gibbs R."/>
        </authorList>
    </citation>
    <scope>NUCLEOTIDE SEQUENCE [LARGE SCALE GENOMIC DNA]</scope>
    <source>
        <strain evidence="1">ATCC 33269</strain>
    </source>
</reference>
<dbReference type="Proteomes" id="UP000005580">
    <property type="component" value="Unassembled WGS sequence"/>
</dbReference>
<comment type="caution">
    <text evidence="1">The sequence shown here is derived from an EMBL/GenBank/DDBJ whole genome shotgun (WGS) entry which is preliminary data.</text>
</comment>
<proteinExistence type="predicted"/>
<dbReference type="HOGENOM" id="CLU_3203607_0_0_10"/>
<name>E7RTC5_9BACT</name>
<keyword evidence="2" id="KW-1185">Reference proteome</keyword>
<dbReference type="EMBL" id="AEPE02000006">
    <property type="protein sequence ID" value="EFZ35931.1"/>
    <property type="molecule type" value="Genomic_DNA"/>
</dbReference>
<dbReference type="STRING" id="28134.SAMN05444288_1170"/>
<accession>E7RTC5</accession>